<dbReference type="SUPFAM" id="SSF53613">
    <property type="entry name" value="Ribokinase-like"/>
    <property type="match status" value="1"/>
</dbReference>
<dbReference type="EMBL" id="JARYGX010000032">
    <property type="protein sequence ID" value="MDH7454727.1"/>
    <property type="molecule type" value="Genomic_DNA"/>
</dbReference>
<evidence type="ECO:0000313" key="9">
    <source>
        <dbReference type="Proteomes" id="UP001160550"/>
    </source>
</evidence>
<proteinExistence type="inferred from homology"/>
<keyword evidence="4 6" id="KW-0520">NAD</keyword>
<evidence type="ECO:0000256" key="1">
    <source>
        <dbReference type="ARBA" id="ARBA00022741"/>
    </source>
</evidence>
<feature type="binding site" evidence="6">
    <location>
        <position position="237"/>
    </location>
    <ligand>
        <name>(6S)-NADPHX</name>
        <dbReference type="ChEBI" id="CHEBI:64076"/>
    </ligand>
</feature>
<keyword evidence="5 6" id="KW-0456">Lyase</keyword>
<evidence type="ECO:0000259" key="7">
    <source>
        <dbReference type="PROSITE" id="PS51383"/>
    </source>
</evidence>
<dbReference type="RefSeq" id="WP_280943954.1">
    <property type="nucleotide sequence ID" value="NZ_JARYGX010000032.1"/>
</dbReference>
<keyword evidence="3 6" id="KW-0521">NADP</keyword>
<name>A0ABT6MVR5_9GAMM</name>
<keyword evidence="9" id="KW-1185">Reference proteome</keyword>
<comment type="function">
    <text evidence="6">Catalyzes the dehydration of the S-form of NAD(P)HX at the expense of ADP, which is converted to AMP. Together with NAD(P)HX epimerase, which catalyzes the epimerization of the S- and R-forms, the enzyme allows the repair of both epimers of NAD(P)HX, a damaged form of NAD(P)H that is a result of enzymatic or heat-dependent hydration.</text>
</comment>
<feature type="binding site" evidence="6">
    <location>
        <position position="50"/>
    </location>
    <ligand>
        <name>(6S)-NADPHX</name>
        <dbReference type="ChEBI" id="CHEBI:64076"/>
    </ligand>
</feature>
<evidence type="ECO:0000313" key="8">
    <source>
        <dbReference type="EMBL" id="MDH7454727.1"/>
    </source>
</evidence>
<dbReference type="InterPro" id="IPR029056">
    <property type="entry name" value="Ribokinase-like"/>
</dbReference>
<evidence type="ECO:0000256" key="6">
    <source>
        <dbReference type="HAMAP-Rule" id="MF_01965"/>
    </source>
</evidence>
<organism evidence="8 9">
    <name type="scientific">Luteimonas composti</name>
    <dbReference type="NCBI Taxonomy" id="398257"/>
    <lineage>
        <taxon>Bacteria</taxon>
        <taxon>Pseudomonadati</taxon>
        <taxon>Pseudomonadota</taxon>
        <taxon>Gammaproteobacteria</taxon>
        <taxon>Lysobacterales</taxon>
        <taxon>Lysobacteraceae</taxon>
        <taxon>Luteimonas</taxon>
    </lineage>
</organism>
<evidence type="ECO:0000256" key="3">
    <source>
        <dbReference type="ARBA" id="ARBA00022857"/>
    </source>
</evidence>
<dbReference type="PROSITE" id="PS51383">
    <property type="entry name" value="YJEF_C_3"/>
    <property type="match status" value="1"/>
</dbReference>
<dbReference type="CDD" id="cd01171">
    <property type="entry name" value="YXKO-related"/>
    <property type="match status" value="1"/>
</dbReference>
<protein>
    <recommendedName>
        <fullName evidence="6">ADP-dependent (S)-NAD(P)H-hydrate dehydratase</fullName>
        <ecNumber evidence="6">4.2.1.136</ecNumber>
    </recommendedName>
    <alternativeName>
        <fullName evidence="6">ADP-dependent NAD(P)HX dehydratase</fullName>
    </alternativeName>
</protein>
<dbReference type="PROSITE" id="PS01050">
    <property type="entry name" value="YJEF_C_2"/>
    <property type="match status" value="1"/>
</dbReference>
<dbReference type="InterPro" id="IPR017953">
    <property type="entry name" value="Carbohydrate_kinase_pred_CS"/>
</dbReference>
<sequence length="299" mass="29968">MKRTVRGSRADTLDAARLRAWPLPGAAQGGDKEQRGRVLVVGGRRDLVGAVRLAGEAALRAGAGKLQLAVASGAAAALAVAVPEARVLALPESRGGEVGGGGGLPALAARTDALVLGPGLVAGPPLRALAARLLPRLQGIAVLDAGAIDLALLRRWARLPERPAAVITPHHGEMAALLGCGSDAVAAHARSIAADCARAWRVVVVLKHAETWIADPAGGLWRHRGSPPGLGTGGSGDVLAGLIGGLCARGATPAQAACWGVWLHARAAARLPAGGAAGFLAREIAAGVPALMAGMHRRA</sequence>
<comment type="catalytic activity">
    <reaction evidence="6">
        <text>(6S)-NADHX + ADP = AMP + phosphate + NADH + H(+)</text>
        <dbReference type="Rhea" id="RHEA:32223"/>
        <dbReference type="ChEBI" id="CHEBI:15378"/>
        <dbReference type="ChEBI" id="CHEBI:43474"/>
        <dbReference type="ChEBI" id="CHEBI:57945"/>
        <dbReference type="ChEBI" id="CHEBI:64074"/>
        <dbReference type="ChEBI" id="CHEBI:456215"/>
        <dbReference type="ChEBI" id="CHEBI:456216"/>
        <dbReference type="EC" id="4.2.1.136"/>
    </reaction>
</comment>
<accession>A0ABT6MVR5</accession>
<dbReference type="Pfam" id="PF01256">
    <property type="entry name" value="Carb_kinase"/>
    <property type="match status" value="1"/>
</dbReference>
<evidence type="ECO:0000256" key="5">
    <source>
        <dbReference type="ARBA" id="ARBA00023239"/>
    </source>
</evidence>
<gene>
    <name evidence="6" type="primary">nnrD</name>
    <name evidence="8" type="ORF">QF205_16895</name>
</gene>
<comment type="similarity">
    <text evidence="6">Belongs to the NnrD/CARKD family.</text>
</comment>
<feature type="domain" description="YjeF C-terminal" evidence="7">
    <location>
        <begin position="15"/>
        <end position="295"/>
    </location>
</feature>
<comment type="caution">
    <text evidence="8">The sequence shown here is derived from an EMBL/GenBank/DDBJ whole genome shotgun (WGS) entry which is preliminary data.</text>
</comment>
<dbReference type="EC" id="4.2.1.136" evidence="6"/>
<dbReference type="PANTHER" id="PTHR12592">
    <property type="entry name" value="ATP-DEPENDENT (S)-NAD(P)H-HYDRATE DEHYDRATASE FAMILY MEMBER"/>
    <property type="match status" value="1"/>
</dbReference>
<reference evidence="8" key="2">
    <citation type="submission" date="2023-04" db="EMBL/GenBank/DDBJ databases">
        <authorList>
            <person name="Sun J.-Q."/>
        </authorList>
    </citation>
    <scope>NUCLEOTIDE SEQUENCE</scope>
    <source>
        <strain evidence="8">CC-YY355</strain>
    </source>
</reference>
<reference evidence="8" key="1">
    <citation type="journal article" date="2007" name="Int. J. Syst. Evol. Microbiol.">
        <title>Luteimonas composti sp. nov., a moderately thermophilic bacterium isolated from food waste.</title>
        <authorList>
            <person name="Young C.C."/>
            <person name="Kampfer P."/>
            <person name="Chen W.M."/>
            <person name="Yen W.S."/>
            <person name="Arun A.B."/>
            <person name="Lai W.A."/>
            <person name="Shen F.T."/>
            <person name="Rekha P.D."/>
            <person name="Lin K.Y."/>
            <person name="Chou J.H."/>
        </authorList>
    </citation>
    <scope>NUCLEOTIDE SEQUENCE</scope>
    <source>
        <strain evidence="8">CC-YY355</strain>
    </source>
</reference>
<dbReference type="Gene3D" id="3.40.1190.20">
    <property type="match status" value="1"/>
</dbReference>
<feature type="binding site" evidence="6">
    <location>
        <position position="170"/>
    </location>
    <ligand>
        <name>(6S)-NADPHX</name>
        <dbReference type="ChEBI" id="CHEBI:64076"/>
    </ligand>
</feature>
<comment type="cofactor">
    <cofactor evidence="6">
        <name>Mg(2+)</name>
        <dbReference type="ChEBI" id="CHEBI:18420"/>
    </cofactor>
</comment>
<comment type="subunit">
    <text evidence="6">Homotetramer.</text>
</comment>
<feature type="binding site" evidence="6">
    <location>
        <position position="236"/>
    </location>
    <ligand>
        <name>AMP</name>
        <dbReference type="ChEBI" id="CHEBI:456215"/>
    </ligand>
</feature>
<comment type="catalytic activity">
    <reaction evidence="6">
        <text>(6S)-NADPHX + ADP = AMP + phosphate + NADPH + H(+)</text>
        <dbReference type="Rhea" id="RHEA:32235"/>
        <dbReference type="ChEBI" id="CHEBI:15378"/>
        <dbReference type="ChEBI" id="CHEBI:43474"/>
        <dbReference type="ChEBI" id="CHEBI:57783"/>
        <dbReference type="ChEBI" id="CHEBI:64076"/>
        <dbReference type="ChEBI" id="CHEBI:456215"/>
        <dbReference type="ChEBI" id="CHEBI:456216"/>
        <dbReference type="EC" id="4.2.1.136"/>
    </reaction>
</comment>
<keyword evidence="2 6" id="KW-0067">ATP-binding</keyword>
<dbReference type="HAMAP" id="MF_01965">
    <property type="entry name" value="NADHX_dehydratase"/>
    <property type="match status" value="1"/>
</dbReference>
<dbReference type="InterPro" id="IPR000631">
    <property type="entry name" value="CARKD"/>
</dbReference>
<evidence type="ECO:0000256" key="4">
    <source>
        <dbReference type="ARBA" id="ARBA00023027"/>
    </source>
</evidence>
<dbReference type="PANTHER" id="PTHR12592:SF0">
    <property type="entry name" value="ATP-DEPENDENT (S)-NAD(P)H-HYDRATE DEHYDRATASE"/>
    <property type="match status" value="1"/>
</dbReference>
<keyword evidence="1 6" id="KW-0547">Nucleotide-binding</keyword>
<feature type="binding site" evidence="6">
    <location>
        <begin position="207"/>
        <end position="211"/>
    </location>
    <ligand>
        <name>AMP</name>
        <dbReference type="ChEBI" id="CHEBI:456215"/>
    </ligand>
</feature>
<feature type="binding site" evidence="6">
    <location>
        <position position="119"/>
    </location>
    <ligand>
        <name>(6S)-NADPHX</name>
        <dbReference type="ChEBI" id="CHEBI:64076"/>
    </ligand>
</feature>
<evidence type="ECO:0000256" key="2">
    <source>
        <dbReference type="ARBA" id="ARBA00022840"/>
    </source>
</evidence>
<dbReference type="NCBIfam" id="TIGR00196">
    <property type="entry name" value="yjeF_cterm"/>
    <property type="match status" value="1"/>
</dbReference>
<dbReference type="Proteomes" id="UP001160550">
    <property type="component" value="Unassembled WGS sequence"/>
</dbReference>